<accession>A0A940PVM4</accession>
<evidence type="ECO:0000313" key="11">
    <source>
        <dbReference type="Proteomes" id="UP000675163"/>
    </source>
</evidence>
<proteinExistence type="inferred from homology"/>
<feature type="transmembrane region" description="Helical" evidence="8">
    <location>
        <begin position="168"/>
        <end position="196"/>
    </location>
</feature>
<dbReference type="Pfam" id="PF00528">
    <property type="entry name" value="BPD_transp_1"/>
    <property type="match status" value="1"/>
</dbReference>
<keyword evidence="5 8" id="KW-0812">Transmembrane</keyword>
<comment type="similarity">
    <text evidence="2">Belongs to the binding-protein-dependent transport system permease family. CysTW subfamily.</text>
</comment>
<evidence type="ECO:0000256" key="3">
    <source>
        <dbReference type="ARBA" id="ARBA00022448"/>
    </source>
</evidence>
<dbReference type="RefSeq" id="WP_245189892.1">
    <property type="nucleotide sequence ID" value="NZ_JAFIDA010000001.1"/>
</dbReference>
<dbReference type="InterPro" id="IPR000515">
    <property type="entry name" value="MetI-like"/>
</dbReference>
<evidence type="ECO:0000259" key="9">
    <source>
        <dbReference type="PROSITE" id="PS50928"/>
    </source>
</evidence>
<dbReference type="Gene3D" id="1.10.3720.10">
    <property type="entry name" value="MetI-like"/>
    <property type="match status" value="1"/>
</dbReference>
<comment type="subcellular location">
    <subcellularLocation>
        <location evidence="1 8">Cell membrane</location>
        <topology evidence="1 8">Multi-pass membrane protein</topology>
    </subcellularLocation>
</comment>
<feature type="transmembrane region" description="Helical" evidence="8">
    <location>
        <begin position="38"/>
        <end position="57"/>
    </location>
</feature>
<dbReference type="CDD" id="cd06261">
    <property type="entry name" value="TM_PBP2"/>
    <property type="match status" value="1"/>
</dbReference>
<dbReference type="AlphaFoldDB" id="A0A940PVM4"/>
<keyword evidence="11" id="KW-1185">Reference proteome</keyword>
<evidence type="ECO:0000313" key="10">
    <source>
        <dbReference type="EMBL" id="MBP1326031.1"/>
    </source>
</evidence>
<dbReference type="SUPFAM" id="SSF161098">
    <property type="entry name" value="MetI-like"/>
    <property type="match status" value="1"/>
</dbReference>
<dbReference type="EMBL" id="JAFIDA010000001">
    <property type="protein sequence ID" value="MBP1326031.1"/>
    <property type="molecule type" value="Genomic_DNA"/>
</dbReference>
<feature type="domain" description="ABC transmembrane type-1" evidence="9">
    <location>
        <begin position="90"/>
        <end position="294"/>
    </location>
</feature>
<keyword evidence="3 8" id="KW-0813">Transport</keyword>
<keyword evidence="6 8" id="KW-1133">Transmembrane helix</keyword>
<dbReference type="GO" id="GO:0055085">
    <property type="term" value="P:transmembrane transport"/>
    <property type="evidence" value="ECO:0007669"/>
    <property type="project" value="InterPro"/>
</dbReference>
<feature type="transmembrane region" description="Helical" evidence="8">
    <location>
        <begin position="89"/>
        <end position="118"/>
    </location>
</feature>
<dbReference type="InterPro" id="IPR035906">
    <property type="entry name" value="MetI-like_sf"/>
</dbReference>
<evidence type="ECO:0000256" key="4">
    <source>
        <dbReference type="ARBA" id="ARBA00022475"/>
    </source>
</evidence>
<name>A0A940PVM4_9MICO</name>
<feature type="transmembrane region" description="Helical" evidence="8">
    <location>
        <begin position="125"/>
        <end position="148"/>
    </location>
</feature>
<evidence type="ECO:0000256" key="7">
    <source>
        <dbReference type="ARBA" id="ARBA00023136"/>
    </source>
</evidence>
<protein>
    <submittedName>
        <fullName evidence="10">Spermidine/putrescine transport system permease protein</fullName>
    </submittedName>
</protein>
<feature type="transmembrane region" description="Helical" evidence="8">
    <location>
        <begin position="217"/>
        <end position="246"/>
    </location>
</feature>
<dbReference type="PANTHER" id="PTHR42929">
    <property type="entry name" value="INNER MEMBRANE ABC TRANSPORTER PERMEASE PROTEIN YDCU-RELATED-RELATED"/>
    <property type="match status" value="1"/>
</dbReference>
<evidence type="ECO:0000256" key="8">
    <source>
        <dbReference type="RuleBase" id="RU363032"/>
    </source>
</evidence>
<gene>
    <name evidence="10" type="ORF">JOF28_001263</name>
</gene>
<evidence type="ECO:0000256" key="2">
    <source>
        <dbReference type="ARBA" id="ARBA00007069"/>
    </source>
</evidence>
<keyword evidence="7 8" id="KW-0472">Membrane</keyword>
<dbReference type="PROSITE" id="PS50928">
    <property type="entry name" value="ABC_TM1"/>
    <property type="match status" value="1"/>
</dbReference>
<comment type="caution">
    <text evidence="10">The sequence shown here is derived from an EMBL/GenBank/DDBJ whole genome shotgun (WGS) entry which is preliminary data.</text>
</comment>
<feature type="transmembrane region" description="Helical" evidence="8">
    <location>
        <begin position="278"/>
        <end position="298"/>
    </location>
</feature>
<evidence type="ECO:0000256" key="5">
    <source>
        <dbReference type="ARBA" id="ARBA00022692"/>
    </source>
</evidence>
<evidence type="ECO:0000256" key="1">
    <source>
        <dbReference type="ARBA" id="ARBA00004651"/>
    </source>
</evidence>
<dbReference type="GO" id="GO:0005886">
    <property type="term" value="C:plasma membrane"/>
    <property type="evidence" value="ECO:0007669"/>
    <property type="project" value="UniProtKB-SubCell"/>
</dbReference>
<dbReference type="PANTHER" id="PTHR42929:SF5">
    <property type="entry name" value="ABC TRANSPORTER PERMEASE PROTEIN"/>
    <property type="match status" value="1"/>
</dbReference>
<organism evidence="10 11">
    <name type="scientific">Leucobacter exalbidus</name>
    <dbReference type="NCBI Taxonomy" id="662960"/>
    <lineage>
        <taxon>Bacteria</taxon>
        <taxon>Bacillati</taxon>
        <taxon>Actinomycetota</taxon>
        <taxon>Actinomycetes</taxon>
        <taxon>Micrococcales</taxon>
        <taxon>Microbacteriaceae</taxon>
        <taxon>Leucobacter</taxon>
    </lineage>
</organism>
<sequence length="314" mass="34376">MPQSPRTSEISTLSTRAIRTAALPKQRRPLSESGRKRPGLLLALLPAFVVLAIFYFYPMFSVLLMSFTDPEPGLQNFEWFFSQPVNLQVLWRTLIISFWVTIICVILAFPFAFFLTIVKPSTRGLLMLVVLIPFWTSMVVRTFAWVILLQDSGPIGQFMKLFGVDELGIMRTPTAVLIGMAQVLMPFVVLPIYTTMSKIDMRLLTAARSLGARPSKAFVTVYLPLSLPGIASGTLLCFVMALGFYITPAMLGSSREAFLSTLIQGQVQGQSNWGYGSAIGLVLLVVTLIILGVTSAIGRKTGGSVHDMVGGSKA</sequence>
<dbReference type="Proteomes" id="UP000675163">
    <property type="component" value="Unassembled WGS sequence"/>
</dbReference>
<evidence type="ECO:0000256" key="6">
    <source>
        <dbReference type="ARBA" id="ARBA00022989"/>
    </source>
</evidence>
<reference evidence="10" key="1">
    <citation type="submission" date="2021-02" db="EMBL/GenBank/DDBJ databases">
        <title>Sequencing the genomes of 1000 actinobacteria strains.</title>
        <authorList>
            <person name="Klenk H.-P."/>
        </authorList>
    </citation>
    <scope>NUCLEOTIDE SEQUENCE</scope>
    <source>
        <strain evidence="10">DSM 22850</strain>
    </source>
</reference>
<keyword evidence="4" id="KW-1003">Cell membrane</keyword>